<keyword evidence="4" id="KW-1185">Reference proteome</keyword>
<proteinExistence type="inferred from homology"/>
<dbReference type="PANTHER" id="PTHR39428:SF1">
    <property type="entry name" value="F420H(2)-DEPENDENT QUINONE REDUCTASE RV1261C"/>
    <property type="match status" value="1"/>
</dbReference>
<dbReference type="Gene3D" id="2.30.110.10">
    <property type="entry name" value="Electron Transport, Fmn-binding Protein, Chain A"/>
    <property type="match status" value="1"/>
</dbReference>
<evidence type="ECO:0000313" key="3">
    <source>
        <dbReference type="EMBL" id="MCP2262803.1"/>
    </source>
</evidence>
<accession>A0A9X2JU97</accession>
<evidence type="ECO:0000256" key="2">
    <source>
        <dbReference type="ARBA" id="ARBA00049106"/>
    </source>
</evidence>
<dbReference type="GO" id="GO:0070967">
    <property type="term" value="F:coenzyme F420 binding"/>
    <property type="evidence" value="ECO:0007669"/>
    <property type="project" value="TreeGrafter"/>
</dbReference>
<dbReference type="Pfam" id="PF04075">
    <property type="entry name" value="F420H2_quin_red"/>
    <property type="match status" value="1"/>
</dbReference>
<comment type="caution">
    <text evidence="3">The sequence shown here is derived from an EMBL/GenBank/DDBJ whole genome shotgun (WGS) entry which is preliminary data.</text>
</comment>
<name>A0A9X2JU97_9MICO</name>
<dbReference type="InterPro" id="IPR004378">
    <property type="entry name" value="F420H2_quin_Rdtase"/>
</dbReference>
<gene>
    <name evidence="3" type="ORF">APR03_000126</name>
</gene>
<evidence type="ECO:0000256" key="1">
    <source>
        <dbReference type="ARBA" id="ARBA00008710"/>
    </source>
</evidence>
<dbReference type="EMBL" id="JAMTCS010000001">
    <property type="protein sequence ID" value="MCP2262803.1"/>
    <property type="molecule type" value="Genomic_DNA"/>
</dbReference>
<dbReference type="InterPro" id="IPR012349">
    <property type="entry name" value="Split_barrel_FMN-bd"/>
</dbReference>
<dbReference type="GO" id="GO:0016491">
    <property type="term" value="F:oxidoreductase activity"/>
    <property type="evidence" value="ECO:0007669"/>
    <property type="project" value="InterPro"/>
</dbReference>
<evidence type="ECO:0000313" key="4">
    <source>
        <dbReference type="Proteomes" id="UP001139493"/>
    </source>
</evidence>
<organism evidence="3 4">
    <name type="scientific">Promicromonospora thailandica</name>
    <dbReference type="NCBI Taxonomy" id="765201"/>
    <lineage>
        <taxon>Bacteria</taxon>
        <taxon>Bacillati</taxon>
        <taxon>Actinomycetota</taxon>
        <taxon>Actinomycetes</taxon>
        <taxon>Micrococcales</taxon>
        <taxon>Promicromonosporaceae</taxon>
        <taxon>Promicromonospora</taxon>
    </lineage>
</organism>
<comment type="catalytic activity">
    <reaction evidence="2">
        <text>oxidized coenzyme F420-(gamma-L-Glu)(n) + a quinol + H(+) = reduced coenzyme F420-(gamma-L-Glu)(n) + a quinone</text>
        <dbReference type="Rhea" id="RHEA:39663"/>
        <dbReference type="Rhea" id="RHEA-COMP:12939"/>
        <dbReference type="Rhea" id="RHEA-COMP:14378"/>
        <dbReference type="ChEBI" id="CHEBI:15378"/>
        <dbReference type="ChEBI" id="CHEBI:24646"/>
        <dbReference type="ChEBI" id="CHEBI:132124"/>
        <dbReference type="ChEBI" id="CHEBI:133980"/>
        <dbReference type="ChEBI" id="CHEBI:139511"/>
    </reaction>
</comment>
<dbReference type="RefSeq" id="WP_253831751.1">
    <property type="nucleotide sequence ID" value="NZ_JAMTCS010000001.1"/>
</dbReference>
<dbReference type="Proteomes" id="UP001139493">
    <property type="component" value="Unassembled WGS sequence"/>
</dbReference>
<reference evidence="3" key="1">
    <citation type="submission" date="2022-06" db="EMBL/GenBank/DDBJ databases">
        <title>Genomic Encyclopedia of Archaeal and Bacterial Type Strains, Phase II (KMG-II): from individual species to whole genera.</title>
        <authorList>
            <person name="Goeker M."/>
        </authorList>
    </citation>
    <scope>NUCLEOTIDE SEQUENCE</scope>
    <source>
        <strain evidence="3">DSM 26652</strain>
    </source>
</reference>
<dbReference type="NCBIfam" id="TIGR00026">
    <property type="entry name" value="hi_GC_TIGR00026"/>
    <property type="match status" value="1"/>
</dbReference>
<dbReference type="PANTHER" id="PTHR39428">
    <property type="entry name" value="F420H(2)-DEPENDENT QUINONE REDUCTASE RV1261C"/>
    <property type="match status" value="1"/>
</dbReference>
<comment type="similarity">
    <text evidence="1">Belongs to the F420H(2)-dependent quinone reductase family.</text>
</comment>
<sequence>MDFNQQIIDTFRANGGVVDNPVQFGKGLVLVHVPKKDGSVRVAPLAGLSDDGAWHVVASAGGSPKNPAWVYNLRRAADAGTAIDVEVPGEPVRTVPAAVEEVTGAERDALWERFKQRSSGFAAYERTAEGRAFPIFRLVPTA</sequence>
<protein>
    <submittedName>
        <fullName evidence="3">Deazaflavin-dependent oxidoreductase, nitroreductase family</fullName>
    </submittedName>
</protein>
<dbReference type="GO" id="GO:0005886">
    <property type="term" value="C:plasma membrane"/>
    <property type="evidence" value="ECO:0007669"/>
    <property type="project" value="TreeGrafter"/>
</dbReference>
<dbReference type="AlphaFoldDB" id="A0A9X2JU97"/>